<keyword evidence="2" id="KW-1185">Reference proteome</keyword>
<proteinExistence type="predicted"/>
<protein>
    <submittedName>
        <fullName evidence="1">RES domain-containing protein</fullName>
    </submittedName>
</protein>
<dbReference type="AlphaFoldDB" id="A0A4T2BRX7"/>
<gene>
    <name evidence="1" type="ORF">D4765_14095</name>
</gene>
<comment type="caution">
    <text evidence="1">The sequence shown here is derived from an EMBL/GenBank/DDBJ whole genome shotgun (WGS) entry which is preliminary data.</text>
</comment>
<evidence type="ECO:0000313" key="2">
    <source>
        <dbReference type="Proteomes" id="UP000306192"/>
    </source>
</evidence>
<dbReference type="OrthoDB" id="4722229at2"/>
<accession>A0A4T2BRX7</accession>
<dbReference type="Proteomes" id="UP000306192">
    <property type="component" value="Unassembled WGS sequence"/>
</dbReference>
<organism evidence="1 2">
    <name type="scientific">Subtercola vilae</name>
    <dbReference type="NCBI Taxonomy" id="2056433"/>
    <lineage>
        <taxon>Bacteria</taxon>
        <taxon>Bacillati</taxon>
        <taxon>Actinomycetota</taxon>
        <taxon>Actinomycetes</taxon>
        <taxon>Micrococcales</taxon>
        <taxon>Microbacteriaceae</taxon>
        <taxon>Subtercola</taxon>
    </lineage>
</organism>
<sequence>MSVPSTELTIRENPGNVWRVGFAPDPWAWSDWKYAIDEGRFNGRWDDLRGQFRTVYAGNTLYACRIEVLAKYRRDAALALELDGINEDPADTDEFPARPAATVGYDWLELRLASSGMLGGMFGDINASATIAALWPRFAPMAIELGAKDFDLAALKDSGPRDLTRSIASWLYALTDPVIDGVEFSSRHGDDLRLWAIFERPSGETNVSPLLTQRENSRLTPETPELVEAFRTLGLAWAS</sequence>
<dbReference type="EMBL" id="QYRT01000031">
    <property type="protein sequence ID" value="TIH33809.1"/>
    <property type="molecule type" value="Genomic_DNA"/>
</dbReference>
<name>A0A4T2BRX7_9MICO</name>
<evidence type="ECO:0000313" key="1">
    <source>
        <dbReference type="EMBL" id="TIH33809.1"/>
    </source>
</evidence>
<reference evidence="1 2" key="1">
    <citation type="journal article" date="2019" name="Microorganisms">
        <title>Systematic Affiliation and Genome Analysis of Subtercola vilae DB165(T) with Particular Emphasis on Cold Adaptation of an Isolate from a High-Altitude Cold Volcano Lake.</title>
        <authorList>
            <person name="Villalobos A.S."/>
            <person name="Wiese J."/>
            <person name="Imhoff J.F."/>
            <person name="Dorador C."/>
            <person name="Keller A."/>
            <person name="Hentschel U."/>
        </authorList>
    </citation>
    <scope>NUCLEOTIDE SEQUENCE [LARGE SCALE GENOMIC DNA]</scope>
    <source>
        <strain evidence="1 2">DB165</strain>
    </source>
</reference>